<keyword evidence="1" id="KW-0548">Nucleotidyltransferase</keyword>
<evidence type="ECO:0000313" key="2">
    <source>
        <dbReference type="Proteomes" id="UP000325315"/>
    </source>
</evidence>
<proteinExistence type="predicted"/>
<dbReference type="OrthoDB" id="1932527at2759"/>
<keyword evidence="1" id="KW-0695">RNA-directed DNA polymerase</keyword>
<keyword evidence="2" id="KW-1185">Reference proteome</keyword>
<dbReference type="Proteomes" id="UP000325315">
    <property type="component" value="Unassembled WGS sequence"/>
</dbReference>
<reference evidence="2" key="1">
    <citation type="journal article" date="2019" name="Plant Biotechnol. J.">
        <title>Genome sequencing of the Australian wild diploid species Gossypium australe highlights disease resistance and delayed gland morphogenesis.</title>
        <authorList>
            <person name="Cai Y."/>
            <person name="Cai X."/>
            <person name="Wang Q."/>
            <person name="Wang P."/>
            <person name="Zhang Y."/>
            <person name="Cai C."/>
            <person name="Xu Y."/>
            <person name="Wang K."/>
            <person name="Zhou Z."/>
            <person name="Wang C."/>
            <person name="Geng S."/>
            <person name="Li B."/>
            <person name="Dong Q."/>
            <person name="Hou Y."/>
            <person name="Wang H."/>
            <person name="Ai P."/>
            <person name="Liu Z."/>
            <person name="Yi F."/>
            <person name="Sun M."/>
            <person name="An G."/>
            <person name="Cheng J."/>
            <person name="Zhang Y."/>
            <person name="Shi Q."/>
            <person name="Xie Y."/>
            <person name="Shi X."/>
            <person name="Chang Y."/>
            <person name="Huang F."/>
            <person name="Chen Y."/>
            <person name="Hong S."/>
            <person name="Mi L."/>
            <person name="Sun Q."/>
            <person name="Zhang L."/>
            <person name="Zhou B."/>
            <person name="Peng R."/>
            <person name="Zhang X."/>
            <person name="Liu F."/>
        </authorList>
    </citation>
    <scope>NUCLEOTIDE SEQUENCE [LARGE SCALE GENOMIC DNA]</scope>
    <source>
        <strain evidence="2">cv. PA1801</strain>
    </source>
</reference>
<accession>A0A5B6WQL2</accession>
<evidence type="ECO:0000313" key="1">
    <source>
        <dbReference type="EMBL" id="KAA3483305.1"/>
    </source>
</evidence>
<comment type="caution">
    <text evidence="1">The sequence shown here is derived from an EMBL/GenBank/DDBJ whole genome shotgun (WGS) entry which is preliminary data.</text>
</comment>
<organism evidence="1 2">
    <name type="scientific">Gossypium australe</name>
    <dbReference type="NCBI Taxonomy" id="47621"/>
    <lineage>
        <taxon>Eukaryota</taxon>
        <taxon>Viridiplantae</taxon>
        <taxon>Streptophyta</taxon>
        <taxon>Embryophyta</taxon>
        <taxon>Tracheophyta</taxon>
        <taxon>Spermatophyta</taxon>
        <taxon>Magnoliopsida</taxon>
        <taxon>eudicotyledons</taxon>
        <taxon>Gunneridae</taxon>
        <taxon>Pentapetalae</taxon>
        <taxon>rosids</taxon>
        <taxon>malvids</taxon>
        <taxon>Malvales</taxon>
        <taxon>Malvaceae</taxon>
        <taxon>Malvoideae</taxon>
        <taxon>Gossypium</taxon>
    </lineage>
</organism>
<dbReference type="AlphaFoldDB" id="A0A5B6WQL2"/>
<sequence>MGFGPGWVDSLMKCVSTISYSMVFNGHIGGLRQSDPLSPFLFLICEEGFSILMRLAMRGNTLRGVKASKSDPQWILLEYENCSSQCVNYNKSTIFFSTNTQEGDKTIISRVLGVRTSNNTERYLGLPNMVGRRKKMSFQILKNRIKQRIDS</sequence>
<dbReference type="PANTHER" id="PTHR33116:SF86">
    <property type="entry name" value="REVERSE TRANSCRIPTASE DOMAIN-CONTAINING PROTEIN"/>
    <property type="match status" value="1"/>
</dbReference>
<dbReference type="EMBL" id="SMMG02000002">
    <property type="protein sequence ID" value="KAA3483305.1"/>
    <property type="molecule type" value="Genomic_DNA"/>
</dbReference>
<keyword evidence="1" id="KW-0808">Transferase</keyword>
<name>A0A5B6WQL2_9ROSI</name>
<gene>
    <name evidence="1" type="ORF">EPI10_005490</name>
</gene>
<protein>
    <submittedName>
        <fullName evidence="1">RNA-directed DNA polymerase</fullName>
    </submittedName>
</protein>
<dbReference type="GO" id="GO:0003964">
    <property type="term" value="F:RNA-directed DNA polymerase activity"/>
    <property type="evidence" value="ECO:0007669"/>
    <property type="project" value="UniProtKB-KW"/>
</dbReference>
<dbReference type="PANTHER" id="PTHR33116">
    <property type="entry name" value="REVERSE TRANSCRIPTASE ZINC-BINDING DOMAIN-CONTAINING PROTEIN-RELATED-RELATED"/>
    <property type="match status" value="1"/>
</dbReference>